<evidence type="ECO:0000313" key="2">
    <source>
        <dbReference type="Proteomes" id="UP000183832"/>
    </source>
</evidence>
<accession>A0A1J1I2G9</accession>
<organism evidence="1 2">
    <name type="scientific">Clunio marinus</name>
    <dbReference type="NCBI Taxonomy" id="568069"/>
    <lineage>
        <taxon>Eukaryota</taxon>
        <taxon>Metazoa</taxon>
        <taxon>Ecdysozoa</taxon>
        <taxon>Arthropoda</taxon>
        <taxon>Hexapoda</taxon>
        <taxon>Insecta</taxon>
        <taxon>Pterygota</taxon>
        <taxon>Neoptera</taxon>
        <taxon>Endopterygota</taxon>
        <taxon>Diptera</taxon>
        <taxon>Nematocera</taxon>
        <taxon>Chironomoidea</taxon>
        <taxon>Chironomidae</taxon>
        <taxon>Clunio</taxon>
    </lineage>
</organism>
<gene>
    <name evidence="1" type="ORF">CLUMA_CG007983</name>
</gene>
<dbReference type="AlphaFoldDB" id="A0A1J1I2G9"/>
<protein>
    <submittedName>
        <fullName evidence="1">CLUMA_CG007983, isoform A</fullName>
    </submittedName>
</protein>
<dbReference type="Proteomes" id="UP000183832">
    <property type="component" value="Unassembled WGS sequence"/>
</dbReference>
<proteinExistence type="predicted"/>
<evidence type="ECO:0000313" key="1">
    <source>
        <dbReference type="EMBL" id="CRK94477.1"/>
    </source>
</evidence>
<reference evidence="1 2" key="1">
    <citation type="submission" date="2015-04" db="EMBL/GenBank/DDBJ databases">
        <authorList>
            <person name="Syromyatnikov M.Y."/>
            <person name="Popov V.N."/>
        </authorList>
    </citation>
    <scope>NUCLEOTIDE SEQUENCE [LARGE SCALE GENOMIC DNA]</scope>
</reference>
<sequence length="62" mass="7314">MKAITLQFPFKDNEGRHDQRGLEKKTSPSLKRSLFGTRWNVARVYDEKVLDNLELFMKALMD</sequence>
<name>A0A1J1I2G9_9DIPT</name>
<dbReference type="EMBL" id="CVRI01000039">
    <property type="protein sequence ID" value="CRK94477.1"/>
    <property type="molecule type" value="Genomic_DNA"/>
</dbReference>
<keyword evidence="2" id="KW-1185">Reference proteome</keyword>